<evidence type="ECO:0000313" key="7">
    <source>
        <dbReference type="Proteomes" id="UP000663828"/>
    </source>
</evidence>
<dbReference type="SUPFAM" id="SSF47473">
    <property type="entry name" value="EF-hand"/>
    <property type="match status" value="1"/>
</dbReference>
<dbReference type="EMBL" id="CAJNOR010001656">
    <property type="protein sequence ID" value="CAF1178847.1"/>
    <property type="molecule type" value="Genomic_DNA"/>
</dbReference>
<feature type="domain" description="EF-hand" evidence="3">
    <location>
        <begin position="86"/>
        <end position="121"/>
    </location>
</feature>
<dbReference type="InterPro" id="IPR011992">
    <property type="entry name" value="EF-hand-dom_pair"/>
</dbReference>
<protein>
    <recommendedName>
        <fullName evidence="3">EF-hand domain-containing protein</fullName>
    </recommendedName>
</protein>
<evidence type="ECO:0000259" key="3">
    <source>
        <dbReference type="PROSITE" id="PS50222"/>
    </source>
</evidence>
<dbReference type="EMBL" id="CAJNOJ010000011">
    <property type="protein sequence ID" value="CAF0792580.1"/>
    <property type="molecule type" value="Genomic_DNA"/>
</dbReference>
<dbReference type="Proteomes" id="UP000663852">
    <property type="component" value="Unassembled WGS sequence"/>
</dbReference>
<sequence>MAEEEQEFQLTDDQIAEIRDAFNMYDKERKGEIPTSILGTVMKNLGHNLKPDQLAECIEAVDGDGSGTVDFDEFLALMAKKTKEAEDERELREVFRVFDKNSRGVIDVADLKMIFKALDPDMPDDEVEQIISEVDEDGSGTVDYEEFYKLMTG</sequence>
<dbReference type="PROSITE" id="PS00018">
    <property type="entry name" value="EF_HAND_1"/>
    <property type="match status" value="2"/>
</dbReference>
<dbReference type="InterPro" id="IPR018247">
    <property type="entry name" value="EF_Hand_1_Ca_BS"/>
</dbReference>
<dbReference type="PROSITE" id="PS50222">
    <property type="entry name" value="EF_HAND_2"/>
    <property type="match status" value="4"/>
</dbReference>
<evidence type="ECO:0000256" key="2">
    <source>
        <dbReference type="ARBA" id="ARBA00022837"/>
    </source>
</evidence>
<dbReference type="OrthoDB" id="26525at2759"/>
<keyword evidence="2" id="KW-0106">Calcium</keyword>
<dbReference type="FunFam" id="1.10.238.10:FF:000001">
    <property type="entry name" value="Calmodulin 1"/>
    <property type="match status" value="1"/>
</dbReference>
<feature type="domain" description="EF-hand" evidence="3">
    <location>
        <begin position="122"/>
        <end position="153"/>
    </location>
</feature>
<accession>A0A814YWA0</accession>
<evidence type="ECO:0000313" key="6">
    <source>
        <dbReference type="EMBL" id="CAF1235786.1"/>
    </source>
</evidence>
<organism evidence="6 7">
    <name type="scientific">Adineta ricciae</name>
    <name type="common">Rotifer</name>
    <dbReference type="NCBI Taxonomy" id="249248"/>
    <lineage>
        <taxon>Eukaryota</taxon>
        <taxon>Metazoa</taxon>
        <taxon>Spiralia</taxon>
        <taxon>Gnathifera</taxon>
        <taxon>Rotifera</taxon>
        <taxon>Eurotatoria</taxon>
        <taxon>Bdelloidea</taxon>
        <taxon>Adinetida</taxon>
        <taxon>Adinetidae</taxon>
        <taxon>Adineta</taxon>
    </lineage>
</organism>
<dbReference type="AlphaFoldDB" id="A0A814YWA0"/>
<dbReference type="CDD" id="cd00051">
    <property type="entry name" value="EFh"/>
    <property type="match status" value="2"/>
</dbReference>
<reference evidence="6" key="1">
    <citation type="submission" date="2021-02" db="EMBL/GenBank/DDBJ databases">
        <authorList>
            <person name="Nowell W R."/>
        </authorList>
    </citation>
    <scope>NUCLEOTIDE SEQUENCE</scope>
</reference>
<evidence type="ECO:0000256" key="1">
    <source>
        <dbReference type="ARBA" id="ARBA00022737"/>
    </source>
</evidence>
<dbReference type="Pfam" id="PF13499">
    <property type="entry name" value="EF-hand_7"/>
    <property type="match status" value="2"/>
</dbReference>
<dbReference type="Gene3D" id="1.10.238.10">
    <property type="entry name" value="EF-hand"/>
    <property type="match status" value="2"/>
</dbReference>
<evidence type="ECO:0000313" key="5">
    <source>
        <dbReference type="EMBL" id="CAF1178847.1"/>
    </source>
</evidence>
<dbReference type="PANTHER" id="PTHR23048">
    <property type="entry name" value="MYOSIN LIGHT CHAIN 1, 3"/>
    <property type="match status" value="1"/>
</dbReference>
<comment type="caution">
    <text evidence="6">The sequence shown here is derived from an EMBL/GenBank/DDBJ whole genome shotgun (WGS) entry which is preliminary data.</text>
</comment>
<feature type="domain" description="EF-hand" evidence="3">
    <location>
        <begin position="13"/>
        <end position="48"/>
    </location>
</feature>
<dbReference type="Proteomes" id="UP000663828">
    <property type="component" value="Unassembled WGS sequence"/>
</dbReference>
<dbReference type="GO" id="GO:0005509">
    <property type="term" value="F:calcium ion binding"/>
    <property type="evidence" value="ECO:0007669"/>
    <property type="project" value="InterPro"/>
</dbReference>
<name>A0A814YWA0_ADIRI</name>
<keyword evidence="1" id="KW-0677">Repeat</keyword>
<dbReference type="EMBL" id="CAJNOR010002020">
    <property type="protein sequence ID" value="CAF1235786.1"/>
    <property type="molecule type" value="Genomic_DNA"/>
</dbReference>
<proteinExistence type="predicted"/>
<keyword evidence="7" id="KW-1185">Reference proteome</keyword>
<dbReference type="PANTHER" id="PTHR23048:SF0">
    <property type="entry name" value="CALMODULIN LIKE 3"/>
    <property type="match status" value="1"/>
</dbReference>
<dbReference type="InterPro" id="IPR002048">
    <property type="entry name" value="EF_hand_dom"/>
</dbReference>
<evidence type="ECO:0000313" key="4">
    <source>
        <dbReference type="EMBL" id="CAF0792580.1"/>
    </source>
</evidence>
<dbReference type="SMART" id="SM00054">
    <property type="entry name" value="EFh"/>
    <property type="match status" value="4"/>
</dbReference>
<dbReference type="InterPro" id="IPR050230">
    <property type="entry name" value="CALM/Myosin/TropC-like"/>
</dbReference>
<feature type="domain" description="EF-hand" evidence="3">
    <location>
        <begin position="49"/>
        <end position="84"/>
    </location>
</feature>
<dbReference type="GO" id="GO:0016460">
    <property type="term" value="C:myosin II complex"/>
    <property type="evidence" value="ECO:0007669"/>
    <property type="project" value="TreeGrafter"/>
</dbReference>
<gene>
    <name evidence="4" type="ORF">EDS130_LOCUS4425</name>
    <name evidence="5" type="ORF">XAT740_LOCUS22459</name>
    <name evidence="6" type="ORF">XAT740_LOCUS25470</name>
</gene>